<evidence type="ECO:0000256" key="9">
    <source>
        <dbReference type="SAM" id="Phobius"/>
    </source>
</evidence>
<feature type="transmembrane region" description="Helical" evidence="9">
    <location>
        <begin position="154"/>
        <end position="173"/>
    </location>
</feature>
<sequence>MGSLPLLVCISVALAALPCYYAAVSFIASTSEVVQHTPAQLGAALFYGAVLAVWLGVEAGLFSQRLQPKYEPVEDVTSSDELDSEDARALQPASGADDGIANSNKHAPDAFVSRSHLPALRAAAEFVLIMGYIYLCDRTTLIPKGPKELSKERFWALNLLILLAGIISMRPSSTQVDTHFKPMQRDQTEEWKGWMQIMFILYHYFAEAEIYNAIRLYIAAYVFLTGFGNFSYYYIKQDFTLVRFAQMMWRLNFFVFFVCATMNNEYMLYYICPMHTFFTWGVYVTLWAGNQLNSSNAFLLFKMGVLMVITLVLYGFKSVFDGVFGPAVALLGFHDPLHPEFSDALHEWYFRSHLDHLVWIFGMLCAFCFPWADRQLQRIDELPTTLRFAAKAGVAAAVLLLGSHWYVNTFVLPKREYNKFHPYTSWIPILCYLVLRNLSNSMRRYSMHLFSWCGKVTLETYILQFHIWMKTTGINGSPKHLMVWVPGFYWLNFALTSAVFLFVSYRVFQVTVVLRDACISKDPASLGRGTVAMVVIIGLFYAAGMALHSMLAPSSPPLSTTSGAT</sequence>
<feature type="transmembrane region" description="Helical" evidence="9">
    <location>
        <begin position="419"/>
        <end position="435"/>
    </location>
</feature>
<dbReference type="GO" id="GO:0016407">
    <property type="term" value="F:acetyltransferase activity"/>
    <property type="evidence" value="ECO:0007669"/>
    <property type="project" value="TreeGrafter"/>
</dbReference>
<evidence type="ECO:0000256" key="4">
    <source>
        <dbReference type="ARBA" id="ARBA00022692"/>
    </source>
</evidence>
<dbReference type="PANTHER" id="PTHR13533">
    <property type="entry name" value="N-ACETYLNEURAMINATE 9-O-ACETYLTRANSFERASE"/>
    <property type="match status" value="1"/>
</dbReference>
<dbReference type="PANTHER" id="PTHR13533:SF1">
    <property type="entry name" value="N-ACETYLNEURAMINATE 9-O-ACETYLTRANSFERASE"/>
    <property type="match status" value="1"/>
</dbReference>
<comment type="subcellular location">
    <subcellularLocation>
        <location evidence="1">Membrane</location>
        <topology evidence="1">Multi-pass membrane protein</topology>
    </subcellularLocation>
</comment>
<evidence type="ECO:0000256" key="7">
    <source>
        <dbReference type="ARBA" id="ARBA00023180"/>
    </source>
</evidence>
<feature type="transmembrane region" description="Helical" evidence="9">
    <location>
        <begin position="488"/>
        <end position="508"/>
    </location>
</feature>
<feature type="domain" description="Cas1p 10 TM acyl transferase" evidence="11">
    <location>
        <begin position="114"/>
        <end position="526"/>
    </location>
</feature>
<dbReference type="GO" id="GO:0005794">
    <property type="term" value="C:Golgi apparatus"/>
    <property type="evidence" value="ECO:0007669"/>
    <property type="project" value="TreeGrafter"/>
</dbReference>
<keyword evidence="10" id="KW-0732">Signal</keyword>
<feature type="transmembrane region" description="Helical" evidence="9">
    <location>
        <begin position="218"/>
        <end position="235"/>
    </location>
</feature>
<feature type="compositionally biased region" description="Acidic residues" evidence="8">
    <location>
        <begin position="73"/>
        <end position="84"/>
    </location>
</feature>
<feature type="region of interest" description="Disordered" evidence="8">
    <location>
        <begin position="73"/>
        <end position="102"/>
    </location>
</feature>
<organism evidence="12">
    <name type="scientific">Calcidiscus leptoporus</name>
    <dbReference type="NCBI Taxonomy" id="127549"/>
    <lineage>
        <taxon>Eukaryota</taxon>
        <taxon>Haptista</taxon>
        <taxon>Haptophyta</taxon>
        <taxon>Prymnesiophyceae</taxon>
        <taxon>Coccolithales</taxon>
        <taxon>Calcidiscaceae</taxon>
        <taxon>Calcidiscus</taxon>
    </lineage>
</organism>
<evidence type="ECO:0000256" key="8">
    <source>
        <dbReference type="SAM" id="MobiDB-lite"/>
    </source>
</evidence>
<comment type="similarity">
    <text evidence="2">Belongs to the PC-esterase family. CASD1 subfamily.</text>
</comment>
<feature type="transmembrane region" description="Helical" evidence="9">
    <location>
        <begin position="39"/>
        <end position="57"/>
    </location>
</feature>
<keyword evidence="7" id="KW-0325">Glycoprotein</keyword>
<dbReference type="GO" id="GO:0016020">
    <property type="term" value="C:membrane"/>
    <property type="evidence" value="ECO:0007669"/>
    <property type="project" value="UniProtKB-SubCell"/>
</dbReference>
<feature type="transmembrane region" description="Helical" evidence="9">
    <location>
        <begin position="529"/>
        <end position="551"/>
    </location>
</feature>
<dbReference type="EMBL" id="HBER01048849">
    <property type="protein sequence ID" value="CAD8549226.1"/>
    <property type="molecule type" value="Transcribed_RNA"/>
</dbReference>
<evidence type="ECO:0000256" key="1">
    <source>
        <dbReference type="ARBA" id="ARBA00004141"/>
    </source>
</evidence>
<evidence type="ECO:0000256" key="6">
    <source>
        <dbReference type="ARBA" id="ARBA00023136"/>
    </source>
</evidence>
<feature type="transmembrane region" description="Helical" evidence="9">
    <location>
        <begin position="388"/>
        <end position="407"/>
    </location>
</feature>
<gene>
    <name evidence="12" type="ORF">CLEP1334_LOCUS24516</name>
</gene>
<keyword evidence="4 9" id="KW-0812">Transmembrane</keyword>
<name>A0A7S0P4I8_9EUKA</name>
<feature type="transmembrane region" description="Helical" evidence="9">
    <location>
        <begin position="295"/>
        <end position="314"/>
    </location>
</feature>
<keyword evidence="6 9" id="KW-0472">Membrane</keyword>
<feature type="transmembrane region" description="Helical" evidence="9">
    <location>
        <begin position="241"/>
        <end position="260"/>
    </location>
</feature>
<dbReference type="InterPro" id="IPR012419">
    <property type="entry name" value="Cas1_AcylTrans_dom"/>
</dbReference>
<dbReference type="GO" id="GO:0045492">
    <property type="term" value="P:xylan biosynthetic process"/>
    <property type="evidence" value="ECO:0007669"/>
    <property type="project" value="TreeGrafter"/>
</dbReference>
<evidence type="ECO:0000256" key="3">
    <source>
        <dbReference type="ARBA" id="ARBA00022679"/>
    </source>
</evidence>
<dbReference type="Pfam" id="PF07779">
    <property type="entry name" value="Cas1_AcylT"/>
    <property type="match status" value="1"/>
</dbReference>
<evidence type="ECO:0000313" key="12">
    <source>
        <dbReference type="EMBL" id="CAD8549226.1"/>
    </source>
</evidence>
<evidence type="ECO:0000259" key="11">
    <source>
        <dbReference type="Pfam" id="PF07779"/>
    </source>
</evidence>
<feature type="transmembrane region" description="Helical" evidence="9">
    <location>
        <begin position="447"/>
        <end position="468"/>
    </location>
</feature>
<feature type="transmembrane region" description="Helical" evidence="9">
    <location>
        <begin position="357"/>
        <end position="376"/>
    </location>
</feature>
<proteinExistence type="inferred from homology"/>
<dbReference type="AlphaFoldDB" id="A0A7S0P4I8"/>
<evidence type="ECO:0000256" key="10">
    <source>
        <dbReference type="SAM" id="SignalP"/>
    </source>
</evidence>
<reference evidence="12" key="1">
    <citation type="submission" date="2021-01" db="EMBL/GenBank/DDBJ databases">
        <authorList>
            <person name="Corre E."/>
            <person name="Pelletier E."/>
            <person name="Niang G."/>
            <person name="Scheremetjew M."/>
            <person name="Finn R."/>
            <person name="Kale V."/>
            <person name="Holt S."/>
            <person name="Cochrane G."/>
            <person name="Meng A."/>
            <person name="Brown T."/>
            <person name="Cohen L."/>
        </authorList>
    </citation>
    <scope>NUCLEOTIDE SEQUENCE</scope>
    <source>
        <strain evidence="12">RCC1130</strain>
    </source>
</reference>
<feature type="chain" id="PRO_5031111639" description="Cas1p 10 TM acyl transferase domain-containing protein" evidence="10">
    <location>
        <begin position="16"/>
        <end position="565"/>
    </location>
</feature>
<keyword evidence="3" id="KW-0808">Transferase</keyword>
<feature type="signal peptide" evidence="10">
    <location>
        <begin position="1"/>
        <end position="15"/>
    </location>
</feature>
<evidence type="ECO:0000256" key="5">
    <source>
        <dbReference type="ARBA" id="ARBA00022989"/>
    </source>
</evidence>
<dbReference type="GO" id="GO:0010411">
    <property type="term" value="P:xyloglucan metabolic process"/>
    <property type="evidence" value="ECO:0007669"/>
    <property type="project" value="TreeGrafter"/>
</dbReference>
<protein>
    <recommendedName>
        <fullName evidence="11">Cas1p 10 TM acyl transferase domain-containing protein</fullName>
    </recommendedName>
</protein>
<accession>A0A7S0P4I8</accession>
<feature type="transmembrane region" description="Helical" evidence="9">
    <location>
        <begin position="267"/>
        <end position="289"/>
    </location>
</feature>
<keyword evidence="5 9" id="KW-1133">Transmembrane helix</keyword>
<evidence type="ECO:0000256" key="2">
    <source>
        <dbReference type="ARBA" id="ARBA00010666"/>
    </source>
</evidence>